<accession>A0AAD9UEL0</accession>
<evidence type="ECO:0000313" key="1">
    <source>
        <dbReference type="EMBL" id="KAK2186440.1"/>
    </source>
</evidence>
<reference evidence="1" key="1">
    <citation type="journal article" date="2023" name="Mol. Biol. Evol.">
        <title>Third-Generation Sequencing Reveals the Adaptive Role of the Epigenome in Three Deep-Sea Polychaetes.</title>
        <authorList>
            <person name="Perez M."/>
            <person name="Aroh O."/>
            <person name="Sun Y."/>
            <person name="Lan Y."/>
            <person name="Juniper S.K."/>
            <person name="Young C.R."/>
            <person name="Angers B."/>
            <person name="Qian P.Y."/>
        </authorList>
    </citation>
    <scope>NUCLEOTIDE SEQUENCE</scope>
    <source>
        <strain evidence="1">R07B-5</strain>
    </source>
</reference>
<keyword evidence="2" id="KW-1185">Reference proteome</keyword>
<dbReference type="Proteomes" id="UP001209878">
    <property type="component" value="Unassembled WGS sequence"/>
</dbReference>
<comment type="caution">
    <text evidence="1">The sequence shown here is derived from an EMBL/GenBank/DDBJ whole genome shotgun (WGS) entry which is preliminary data.</text>
</comment>
<evidence type="ECO:0000313" key="2">
    <source>
        <dbReference type="Proteomes" id="UP001209878"/>
    </source>
</evidence>
<sequence>MRSPRSDSVTLLLHELHRLPVVCRVDFKLLVFTYKSMHNDAPEYLCELVCPYQPTRTLRNANNNMLEVKRTRTKAGDCSFAVAAASLWTNLPTVIKTCDNFTSCKRLLKTHFFRIAYQCSST</sequence>
<proteinExistence type="predicted"/>
<gene>
    <name evidence="1" type="ORF">NP493_200g03099</name>
</gene>
<organism evidence="1 2">
    <name type="scientific">Ridgeia piscesae</name>
    <name type="common">Tubeworm</name>
    <dbReference type="NCBI Taxonomy" id="27915"/>
    <lineage>
        <taxon>Eukaryota</taxon>
        <taxon>Metazoa</taxon>
        <taxon>Spiralia</taxon>
        <taxon>Lophotrochozoa</taxon>
        <taxon>Annelida</taxon>
        <taxon>Polychaeta</taxon>
        <taxon>Sedentaria</taxon>
        <taxon>Canalipalpata</taxon>
        <taxon>Sabellida</taxon>
        <taxon>Siboglinidae</taxon>
        <taxon>Ridgeia</taxon>
    </lineage>
</organism>
<dbReference type="EMBL" id="JAODUO010000200">
    <property type="protein sequence ID" value="KAK2186440.1"/>
    <property type="molecule type" value="Genomic_DNA"/>
</dbReference>
<name>A0AAD9UEL0_RIDPI</name>
<protein>
    <submittedName>
        <fullName evidence="1">Uncharacterized protein</fullName>
    </submittedName>
</protein>
<dbReference type="AlphaFoldDB" id="A0AAD9UEL0"/>